<reference evidence="2" key="2">
    <citation type="journal article" date="2023" name="IMA Fungus">
        <title>Comparative genomic study of the Penicillium genus elucidates a diverse pangenome and 15 lateral gene transfer events.</title>
        <authorList>
            <person name="Petersen C."/>
            <person name="Sorensen T."/>
            <person name="Nielsen M.R."/>
            <person name="Sondergaard T.E."/>
            <person name="Sorensen J.L."/>
            <person name="Fitzpatrick D.A."/>
            <person name="Frisvad J.C."/>
            <person name="Nielsen K.L."/>
        </authorList>
    </citation>
    <scope>NUCLEOTIDE SEQUENCE</scope>
    <source>
        <strain evidence="2">IBT 29864</strain>
    </source>
</reference>
<feature type="compositionally biased region" description="Basic and acidic residues" evidence="1">
    <location>
        <begin position="148"/>
        <end position="161"/>
    </location>
</feature>
<dbReference type="Proteomes" id="UP001147782">
    <property type="component" value="Unassembled WGS sequence"/>
</dbReference>
<dbReference type="GeneID" id="81442314"/>
<organism evidence="2 3">
    <name type="scientific">Penicillium cataractarum</name>
    <dbReference type="NCBI Taxonomy" id="2100454"/>
    <lineage>
        <taxon>Eukaryota</taxon>
        <taxon>Fungi</taxon>
        <taxon>Dikarya</taxon>
        <taxon>Ascomycota</taxon>
        <taxon>Pezizomycotina</taxon>
        <taxon>Eurotiomycetes</taxon>
        <taxon>Eurotiomycetidae</taxon>
        <taxon>Eurotiales</taxon>
        <taxon>Aspergillaceae</taxon>
        <taxon>Penicillium</taxon>
    </lineage>
</organism>
<protein>
    <submittedName>
        <fullName evidence="2">Uncharacterized protein</fullName>
    </submittedName>
</protein>
<evidence type="ECO:0000313" key="2">
    <source>
        <dbReference type="EMBL" id="KAJ5364509.1"/>
    </source>
</evidence>
<proteinExistence type="predicted"/>
<dbReference type="EMBL" id="JAPZBS010000008">
    <property type="protein sequence ID" value="KAJ5364509.1"/>
    <property type="molecule type" value="Genomic_DNA"/>
</dbReference>
<feature type="region of interest" description="Disordered" evidence="1">
    <location>
        <begin position="1"/>
        <end position="40"/>
    </location>
</feature>
<dbReference type="RefSeq" id="XP_056552135.1">
    <property type="nucleotide sequence ID" value="XM_056703135.1"/>
</dbReference>
<feature type="region of interest" description="Disordered" evidence="1">
    <location>
        <begin position="52"/>
        <end position="92"/>
    </location>
</feature>
<dbReference type="OrthoDB" id="3056235at2759"/>
<feature type="region of interest" description="Disordered" evidence="1">
    <location>
        <begin position="107"/>
        <end position="161"/>
    </location>
</feature>
<sequence>MSRTPSQQCGHTTPPDRPHIDPVSRSHHPGQQIPLAYHQPYPLYEPRHFVPPDLGYERPALTTPPNPHRLPALGHLPERNADPRYMLSSDHGFMNRQPLPQTLPLRMQHHQQQQHHHHHGPPVADLRGYRGPTSYDERSSPMLSHGGDNVRHQLRTYDVES</sequence>
<evidence type="ECO:0000313" key="3">
    <source>
        <dbReference type="Proteomes" id="UP001147782"/>
    </source>
</evidence>
<feature type="compositionally biased region" description="Basic and acidic residues" evidence="1">
    <location>
        <begin position="14"/>
        <end position="24"/>
    </location>
</feature>
<feature type="compositionally biased region" description="Basic residues" evidence="1">
    <location>
        <begin position="107"/>
        <end position="120"/>
    </location>
</feature>
<gene>
    <name evidence="2" type="ORF">N7496_010222</name>
</gene>
<name>A0A9W9V1R2_9EURO</name>
<dbReference type="AlphaFoldDB" id="A0A9W9V1R2"/>
<feature type="compositionally biased region" description="Polar residues" evidence="1">
    <location>
        <begin position="1"/>
        <end position="11"/>
    </location>
</feature>
<accession>A0A9W9V1R2</accession>
<reference evidence="2" key="1">
    <citation type="submission" date="2022-11" db="EMBL/GenBank/DDBJ databases">
        <authorList>
            <person name="Petersen C."/>
        </authorList>
    </citation>
    <scope>NUCLEOTIDE SEQUENCE</scope>
    <source>
        <strain evidence="2">IBT 29864</strain>
    </source>
</reference>
<evidence type="ECO:0000256" key="1">
    <source>
        <dbReference type="SAM" id="MobiDB-lite"/>
    </source>
</evidence>
<keyword evidence="3" id="KW-1185">Reference proteome</keyword>
<comment type="caution">
    <text evidence="2">The sequence shown here is derived from an EMBL/GenBank/DDBJ whole genome shotgun (WGS) entry which is preliminary data.</text>
</comment>